<dbReference type="AlphaFoldDB" id="A0A067QH61"/>
<dbReference type="SUPFAM" id="SSF159245">
    <property type="entry name" value="AttH-like"/>
    <property type="match status" value="1"/>
</dbReference>
<dbReference type="PANTHER" id="PTHR34717">
    <property type="entry name" value="EG:BACR7A4.20 PROTEIN"/>
    <property type="match status" value="1"/>
</dbReference>
<dbReference type="Proteomes" id="UP000027135">
    <property type="component" value="Unassembled WGS sequence"/>
</dbReference>
<gene>
    <name evidence="1" type="ORF">L798_06649</name>
</gene>
<sequence length="417" mass="47979">MLLWASLFVALISIIIFYRQPDSPSVRGFYKQPGKWFPLKYVIFLIMLQLRRWQNRHGNKAGKKKAGYGMETRLSLADMEVAQPLSPDAKAFDAVFFMAANKDGYYFAAGTERRQHGVINGLCYVAVPGKGLLCSHKLPDTVLFGAKNEEFGAEGLLLKLVRPMKKWKLNYKGKMWLQSDPSQMFDVNFEGAWSSDLPPFNYDTDMYPPSAARAFARETWTREYFKALKKAHQSHYEQMGHLNATIEINGEKHTVKMPSFRDHSYGERRDWNLMHRYAFHMIFLDDGTKATTGVICQPCTSSRLEVGYVYTPSGEVYALEWCDFELYEHGEDGRPPTDYSFSFKAGPTIYTVQVNVEYAAVHYVGWKWEARMVERFVQYTVNGIPGRGVSEFHYYNKGGRPSSVAVNDPYWFKKLTL</sequence>
<protein>
    <submittedName>
        <fullName evidence="1">Uncharacterized protein</fullName>
    </submittedName>
</protein>
<dbReference type="EMBL" id="KK853736">
    <property type="protein sequence ID" value="KDQ88522.1"/>
    <property type="molecule type" value="Genomic_DNA"/>
</dbReference>
<dbReference type="PANTHER" id="PTHR34717:SF1">
    <property type="entry name" value="EG:BACR7A4.20 PROTEIN"/>
    <property type="match status" value="1"/>
</dbReference>
<organism evidence="1 2">
    <name type="scientific">Zootermopsis nevadensis</name>
    <name type="common">Dampwood termite</name>
    <dbReference type="NCBI Taxonomy" id="136037"/>
    <lineage>
        <taxon>Eukaryota</taxon>
        <taxon>Metazoa</taxon>
        <taxon>Ecdysozoa</taxon>
        <taxon>Arthropoda</taxon>
        <taxon>Hexapoda</taxon>
        <taxon>Insecta</taxon>
        <taxon>Pterygota</taxon>
        <taxon>Neoptera</taxon>
        <taxon>Polyneoptera</taxon>
        <taxon>Dictyoptera</taxon>
        <taxon>Blattodea</taxon>
        <taxon>Blattoidea</taxon>
        <taxon>Termitoidae</taxon>
        <taxon>Termopsidae</taxon>
        <taxon>Zootermopsis</taxon>
    </lineage>
</organism>
<dbReference type="OMA" id="HHIFLED"/>
<dbReference type="eggNOG" id="ENOG502QSFQ">
    <property type="taxonomic scope" value="Eukaryota"/>
</dbReference>
<keyword evidence="2" id="KW-1185">Reference proteome</keyword>
<reference evidence="1 2" key="1">
    <citation type="journal article" date="2014" name="Nat. Commun.">
        <title>Molecular traces of alternative social organization in a termite genome.</title>
        <authorList>
            <person name="Terrapon N."/>
            <person name="Li C."/>
            <person name="Robertson H.M."/>
            <person name="Ji L."/>
            <person name="Meng X."/>
            <person name="Booth W."/>
            <person name="Chen Z."/>
            <person name="Childers C.P."/>
            <person name="Glastad K.M."/>
            <person name="Gokhale K."/>
            <person name="Gowin J."/>
            <person name="Gronenberg W."/>
            <person name="Hermansen R.A."/>
            <person name="Hu H."/>
            <person name="Hunt B.G."/>
            <person name="Huylmans A.K."/>
            <person name="Khalil S.M."/>
            <person name="Mitchell R.D."/>
            <person name="Munoz-Torres M.C."/>
            <person name="Mustard J.A."/>
            <person name="Pan H."/>
            <person name="Reese J.T."/>
            <person name="Scharf M.E."/>
            <person name="Sun F."/>
            <person name="Vogel H."/>
            <person name="Xiao J."/>
            <person name="Yang W."/>
            <person name="Yang Z."/>
            <person name="Yang Z."/>
            <person name="Zhou J."/>
            <person name="Zhu J."/>
            <person name="Brent C.S."/>
            <person name="Elsik C.G."/>
            <person name="Goodisman M.A."/>
            <person name="Liberles D.A."/>
            <person name="Roe R.M."/>
            <person name="Vargo E.L."/>
            <person name="Vilcinskas A."/>
            <person name="Wang J."/>
            <person name="Bornberg-Bauer E."/>
            <person name="Korb J."/>
            <person name="Zhang G."/>
            <person name="Liebig J."/>
        </authorList>
    </citation>
    <scope>NUCLEOTIDE SEQUENCE [LARGE SCALE GENOMIC DNA]</scope>
    <source>
        <tissue evidence="1">Whole organism</tissue>
    </source>
</reference>
<name>A0A067QH61_ZOONE</name>
<evidence type="ECO:0000313" key="1">
    <source>
        <dbReference type="EMBL" id="KDQ88522.1"/>
    </source>
</evidence>
<accession>A0A067QH61</accession>
<proteinExistence type="predicted"/>
<dbReference type="InParanoid" id="A0A067QH61"/>
<evidence type="ECO:0000313" key="2">
    <source>
        <dbReference type="Proteomes" id="UP000027135"/>
    </source>
</evidence>